<dbReference type="Pfam" id="PF02633">
    <property type="entry name" value="Creatininase"/>
    <property type="match status" value="1"/>
</dbReference>
<dbReference type="EMBL" id="BATA01000010">
    <property type="protein sequence ID" value="GAD51868.1"/>
    <property type="molecule type" value="Genomic_DNA"/>
</dbReference>
<dbReference type="SUPFAM" id="SSF102215">
    <property type="entry name" value="Creatininase"/>
    <property type="match status" value="1"/>
</dbReference>
<dbReference type="PANTHER" id="PTHR35005:SF1">
    <property type="entry name" value="2-AMINO-5-FORMYLAMINO-6-RIBOSYLAMINOPYRIMIDIN-4(3H)-ONE 5'-MONOPHOSPHATE DEFORMYLASE"/>
    <property type="match status" value="1"/>
</dbReference>
<evidence type="ECO:0000256" key="5">
    <source>
        <dbReference type="SAM" id="MobiDB-lite"/>
    </source>
</evidence>
<name>U3AAU3_9EURY</name>
<keyword evidence="7" id="KW-1185">Reference proteome</keyword>
<dbReference type="GO" id="GO:0046872">
    <property type="term" value="F:metal ion binding"/>
    <property type="evidence" value="ECO:0007669"/>
    <property type="project" value="UniProtKB-KW"/>
</dbReference>
<evidence type="ECO:0000256" key="4">
    <source>
        <dbReference type="ARBA" id="ARBA00022833"/>
    </source>
</evidence>
<comment type="cofactor">
    <cofactor evidence="1">
        <name>Zn(2+)</name>
        <dbReference type="ChEBI" id="CHEBI:29105"/>
    </cofactor>
</comment>
<dbReference type="InterPro" id="IPR024087">
    <property type="entry name" value="Creatininase-like_sf"/>
</dbReference>
<reference evidence="6 7" key="1">
    <citation type="submission" date="2013-09" db="EMBL/GenBank/DDBJ databases">
        <title>Whole genome sequencing of Halarchaeum acidiphilum strain MH1-52-1.</title>
        <authorList>
            <person name="Shimane Y."/>
            <person name="Minegishi H."/>
            <person name="Nishi S."/>
            <person name="Echigo A."/>
            <person name="Shuto A."/>
            <person name="Konishi M."/>
            <person name="Ito T."/>
            <person name="Ohkuma M."/>
            <person name="Ohta Y."/>
            <person name="Nagano Y."/>
            <person name="Tsubouchi T."/>
            <person name="Mori K."/>
            <person name="Usui K."/>
            <person name="Kamekura M."/>
            <person name="Usami R."/>
            <person name="Takaki Y."/>
            <person name="Hatada Y."/>
        </authorList>
    </citation>
    <scope>NUCLEOTIDE SEQUENCE [LARGE SCALE GENOMIC DNA]</scope>
    <source>
        <strain evidence="6 7">JCM 16109</strain>
    </source>
</reference>
<evidence type="ECO:0000313" key="6">
    <source>
        <dbReference type="EMBL" id="GAD51868.1"/>
    </source>
</evidence>
<keyword evidence="3 6" id="KW-0378">Hydrolase</keyword>
<dbReference type="AlphaFoldDB" id="U3AAU3"/>
<dbReference type="Proteomes" id="UP000016986">
    <property type="component" value="Unassembled WGS sequence"/>
</dbReference>
<accession>U3AAU3</accession>
<keyword evidence="4" id="KW-0862">Zinc</keyword>
<gene>
    <name evidence="6" type="ORF">MBEHAL_0628</name>
</gene>
<organism evidence="6 7">
    <name type="scientific">Halarchaeum acidiphilum MH1-52-1</name>
    <dbReference type="NCBI Taxonomy" id="1261545"/>
    <lineage>
        <taxon>Archaea</taxon>
        <taxon>Methanobacteriati</taxon>
        <taxon>Methanobacteriota</taxon>
        <taxon>Stenosarchaea group</taxon>
        <taxon>Halobacteria</taxon>
        <taxon>Halobacteriales</taxon>
        <taxon>Halobacteriaceae</taxon>
    </lineage>
</organism>
<feature type="region of interest" description="Disordered" evidence="5">
    <location>
        <begin position="1"/>
        <end position="20"/>
    </location>
</feature>
<evidence type="ECO:0000256" key="1">
    <source>
        <dbReference type="ARBA" id="ARBA00001947"/>
    </source>
</evidence>
<proteinExistence type="predicted"/>
<evidence type="ECO:0000313" key="7">
    <source>
        <dbReference type="Proteomes" id="UP000016986"/>
    </source>
</evidence>
<dbReference type="eggNOG" id="arCOG04536">
    <property type="taxonomic scope" value="Archaea"/>
</dbReference>
<evidence type="ECO:0000256" key="2">
    <source>
        <dbReference type="ARBA" id="ARBA00022723"/>
    </source>
</evidence>
<keyword evidence="2" id="KW-0479">Metal-binding</keyword>
<dbReference type="Gene3D" id="3.40.50.10310">
    <property type="entry name" value="Creatininase"/>
    <property type="match status" value="1"/>
</dbReference>
<dbReference type="PANTHER" id="PTHR35005">
    <property type="entry name" value="3-DEHYDRO-SCYLLO-INOSOSE HYDROLASE"/>
    <property type="match status" value="1"/>
</dbReference>
<sequence>MDVPRPPFPESLAPEHTRDRSIPGLQVVRVRRRAYAPRGRTWTDADAADVDVAFLPVGSTEQHGPHAPLGTDAFTAETVAERAADAYRGTAVVAPTVSIGISEEHRQFTGTLWVAPDTFRAYVRDVVASLAHHGWTDVVLVNGHGGNVPALGEAAATISRHDDAYAVPFTWFEAVGDHSSDMGHAGPLETAFLRHADPDLVREDRVADARESGSERWGEWVSSVNLAHDSAEFSENGVVGDPGEDTAERGAELLSLATESLCDLADAVVAREHDPVPHR</sequence>
<comment type="caution">
    <text evidence="6">The sequence shown here is derived from an EMBL/GenBank/DDBJ whole genome shotgun (WGS) entry which is preliminary data.</text>
</comment>
<evidence type="ECO:0000256" key="3">
    <source>
        <dbReference type="ARBA" id="ARBA00022801"/>
    </source>
</evidence>
<dbReference type="GO" id="GO:0009231">
    <property type="term" value="P:riboflavin biosynthetic process"/>
    <property type="evidence" value="ECO:0007669"/>
    <property type="project" value="TreeGrafter"/>
</dbReference>
<dbReference type="GO" id="GO:0016811">
    <property type="term" value="F:hydrolase activity, acting on carbon-nitrogen (but not peptide) bonds, in linear amides"/>
    <property type="evidence" value="ECO:0007669"/>
    <property type="project" value="TreeGrafter"/>
</dbReference>
<protein>
    <submittedName>
        <fullName evidence="6">Creatinine amidohydrolase</fullName>
    </submittedName>
</protein>
<dbReference type="InterPro" id="IPR003785">
    <property type="entry name" value="Creatininase/forma_Hydrolase"/>
</dbReference>